<dbReference type="EMBL" id="JANIEX010000477">
    <property type="protein sequence ID" value="KAJ3566564.1"/>
    <property type="molecule type" value="Genomic_DNA"/>
</dbReference>
<evidence type="ECO:0000313" key="3">
    <source>
        <dbReference type="Proteomes" id="UP001213000"/>
    </source>
</evidence>
<feature type="region of interest" description="Disordered" evidence="1">
    <location>
        <begin position="154"/>
        <end position="174"/>
    </location>
</feature>
<reference evidence="2" key="1">
    <citation type="submission" date="2022-07" db="EMBL/GenBank/DDBJ databases">
        <title>Genome Sequence of Leucocoprinus birnbaumii.</title>
        <authorList>
            <person name="Buettner E."/>
        </authorList>
    </citation>
    <scope>NUCLEOTIDE SEQUENCE</scope>
    <source>
        <strain evidence="2">VT141</strain>
    </source>
</reference>
<evidence type="ECO:0000313" key="2">
    <source>
        <dbReference type="EMBL" id="KAJ3566564.1"/>
    </source>
</evidence>
<feature type="region of interest" description="Disordered" evidence="1">
    <location>
        <begin position="104"/>
        <end position="126"/>
    </location>
</feature>
<accession>A0AAD5YQH7</accession>
<organism evidence="2 3">
    <name type="scientific">Leucocoprinus birnbaumii</name>
    <dbReference type="NCBI Taxonomy" id="56174"/>
    <lineage>
        <taxon>Eukaryota</taxon>
        <taxon>Fungi</taxon>
        <taxon>Dikarya</taxon>
        <taxon>Basidiomycota</taxon>
        <taxon>Agaricomycotina</taxon>
        <taxon>Agaricomycetes</taxon>
        <taxon>Agaricomycetidae</taxon>
        <taxon>Agaricales</taxon>
        <taxon>Agaricineae</taxon>
        <taxon>Agaricaceae</taxon>
        <taxon>Leucocoprinus</taxon>
    </lineage>
</organism>
<sequence length="192" mass="22045">MLPLKIVAYWEKGEPPKEFWTDTKAGPEIFRGLYRYTALTRYPDIEQEIYAVNEDKFISMDSFFAKGYLIETFCITKPVSFRTITCWGLEDYVNQLKKLESRKGAESPTSALGSRKRRLSDSDTTANPALSKRLRERIELLLRGEGSKTRVVKRAQKWGKSAGDSDEDEMLVPRVVVPDRPGEMRRSISVEL</sequence>
<name>A0AAD5YQH7_9AGAR</name>
<proteinExistence type="predicted"/>
<dbReference type="Proteomes" id="UP001213000">
    <property type="component" value="Unassembled WGS sequence"/>
</dbReference>
<keyword evidence="3" id="KW-1185">Reference proteome</keyword>
<protein>
    <submittedName>
        <fullName evidence="2">Uncharacterized protein</fullName>
    </submittedName>
</protein>
<comment type="caution">
    <text evidence="2">The sequence shown here is derived from an EMBL/GenBank/DDBJ whole genome shotgun (WGS) entry which is preliminary data.</text>
</comment>
<gene>
    <name evidence="2" type="ORF">NP233_g6923</name>
</gene>
<dbReference type="AlphaFoldDB" id="A0AAD5YQH7"/>
<evidence type="ECO:0000256" key="1">
    <source>
        <dbReference type="SAM" id="MobiDB-lite"/>
    </source>
</evidence>